<feature type="transmembrane region" description="Helical" evidence="2">
    <location>
        <begin position="176"/>
        <end position="198"/>
    </location>
</feature>
<dbReference type="EMBL" id="LT629688">
    <property type="protein sequence ID" value="SDD17743.1"/>
    <property type="molecule type" value="Genomic_DNA"/>
</dbReference>
<sequence>MSATPGPHAQGDPARPGADPSGQGAPGQYPWNQAAPGPSPSGPAAPGPYPPGQPGPTGTRPARPATVRFAVLLMWVGAALSVVSLLTALAVMGQMRDMVADQLARQGVEATPEMVQASVTIGLVVAALSGLVGTALWILNAVFCGRGAGWSRILATVLAGIFLLNALYSLSQPSPVLSKVVLVLTMAVALGAVVLLWLKPSSDWFRAVRGPAAAPVGYGPPPGRA</sequence>
<keyword evidence="4" id="KW-1185">Reference proteome</keyword>
<keyword evidence="2" id="KW-0812">Transmembrane</keyword>
<dbReference type="AlphaFoldDB" id="A0A1G6SLS4"/>
<evidence type="ECO:0000313" key="3">
    <source>
        <dbReference type="EMBL" id="SDD17743.1"/>
    </source>
</evidence>
<accession>A0A1G6SLS4</accession>
<feature type="compositionally biased region" description="Pro residues" evidence="1">
    <location>
        <begin position="37"/>
        <end position="54"/>
    </location>
</feature>
<name>A0A1G6SLS4_9ACTN</name>
<dbReference type="STRING" id="675864.SAMN04489747_0363"/>
<organism evidence="3 4">
    <name type="scientific">Auraticoccus monumenti</name>
    <dbReference type="NCBI Taxonomy" id="675864"/>
    <lineage>
        <taxon>Bacteria</taxon>
        <taxon>Bacillati</taxon>
        <taxon>Actinomycetota</taxon>
        <taxon>Actinomycetes</taxon>
        <taxon>Propionibacteriales</taxon>
        <taxon>Propionibacteriaceae</taxon>
        <taxon>Auraticoccus</taxon>
    </lineage>
</organism>
<dbReference type="RefSeq" id="WP_157676918.1">
    <property type="nucleotide sequence ID" value="NZ_LT629688.1"/>
</dbReference>
<feature type="region of interest" description="Disordered" evidence="1">
    <location>
        <begin position="1"/>
        <end position="62"/>
    </location>
</feature>
<keyword evidence="2" id="KW-1133">Transmembrane helix</keyword>
<dbReference type="Proteomes" id="UP000198546">
    <property type="component" value="Chromosome i"/>
</dbReference>
<dbReference type="OrthoDB" id="3831145at2"/>
<keyword evidence="2" id="KW-0472">Membrane</keyword>
<reference evidence="3 4" key="1">
    <citation type="submission" date="2016-10" db="EMBL/GenBank/DDBJ databases">
        <authorList>
            <person name="de Groot N.N."/>
        </authorList>
    </citation>
    <scope>NUCLEOTIDE SEQUENCE [LARGE SCALE GENOMIC DNA]</scope>
    <source>
        <strain evidence="3 4">MON 2.2</strain>
    </source>
</reference>
<gene>
    <name evidence="3" type="ORF">SAMN04489747_0363</name>
</gene>
<evidence type="ECO:0000256" key="1">
    <source>
        <dbReference type="SAM" id="MobiDB-lite"/>
    </source>
</evidence>
<feature type="transmembrane region" description="Helical" evidence="2">
    <location>
        <begin position="151"/>
        <end position="170"/>
    </location>
</feature>
<evidence type="ECO:0000256" key="2">
    <source>
        <dbReference type="SAM" id="Phobius"/>
    </source>
</evidence>
<evidence type="ECO:0000313" key="4">
    <source>
        <dbReference type="Proteomes" id="UP000198546"/>
    </source>
</evidence>
<proteinExistence type="predicted"/>
<feature type="transmembrane region" description="Helical" evidence="2">
    <location>
        <begin position="69"/>
        <end position="95"/>
    </location>
</feature>
<feature type="transmembrane region" description="Helical" evidence="2">
    <location>
        <begin position="115"/>
        <end position="139"/>
    </location>
</feature>
<protein>
    <submittedName>
        <fullName evidence="3">Uncharacterized protein</fullName>
    </submittedName>
</protein>